<dbReference type="Gene3D" id="1.20.120.1630">
    <property type="match status" value="1"/>
</dbReference>
<feature type="transmembrane region" description="Helical" evidence="5">
    <location>
        <begin position="51"/>
        <end position="73"/>
    </location>
</feature>
<accession>J4GP02</accession>
<dbReference type="AlphaFoldDB" id="J4GP02"/>
<dbReference type="Pfam" id="PF04140">
    <property type="entry name" value="ICMT"/>
    <property type="match status" value="1"/>
</dbReference>
<feature type="transmembrane region" description="Helical" evidence="5">
    <location>
        <begin position="93"/>
        <end position="116"/>
    </location>
</feature>
<evidence type="ECO:0000256" key="4">
    <source>
        <dbReference type="ARBA" id="ARBA00023136"/>
    </source>
</evidence>
<dbReference type="Proteomes" id="UP000006352">
    <property type="component" value="Unassembled WGS sequence"/>
</dbReference>
<dbReference type="GO" id="GO:0032259">
    <property type="term" value="P:methylation"/>
    <property type="evidence" value="ECO:0007669"/>
    <property type="project" value="UniProtKB-KW"/>
</dbReference>
<comment type="caution">
    <text evidence="5">Lacks conserved residue(s) required for the propagation of feature annotation.</text>
</comment>
<dbReference type="EC" id="2.1.1.100" evidence="5"/>
<dbReference type="GO" id="GO:0005789">
    <property type="term" value="C:endoplasmic reticulum membrane"/>
    <property type="evidence" value="ECO:0007669"/>
    <property type="project" value="UniProtKB-SubCell"/>
</dbReference>
<comment type="catalytic activity">
    <reaction evidence="5">
        <text>[protein]-C-terminal S-[(2E,6E)-farnesyl]-L-cysteine + S-adenosyl-L-methionine = [protein]-C-terminal S-[(2E,6E)-farnesyl]-L-cysteine methyl ester + S-adenosyl-L-homocysteine</text>
        <dbReference type="Rhea" id="RHEA:21672"/>
        <dbReference type="Rhea" id="RHEA-COMP:12125"/>
        <dbReference type="Rhea" id="RHEA-COMP:12126"/>
        <dbReference type="ChEBI" id="CHEBI:57856"/>
        <dbReference type="ChEBI" id="CHEBI:59789"/>
        <dbReference type="ChEBI" id="CHEBI:90510"/>
        <dbReference type="ChEBI" id="CHEBI:90511"/>
        <dbReference type="EC" id="2.1.1.100"/>
    </reaction>
</comment>
<protein>
    <recommendedName>
        <fullName evidence="5">Protein-S-isoprenylcysteine O-methyltransferase</fullName>
        <ecNumber evidence="5">2.1.1.100</ecNumber>
    </recommendedName>
</protein>
<comment type="subcellular location">
    <subcellularLocation>
        <location evidence="5">Endoplasmic reticulum membrane</location>
        <topology evidence="5">Multi-pass membrane protein</topology>
    </subcellularLocation>
    <subcellularLocation>
        <location evidence="1">Membrane</location>
        <topology evidence="1">Multi-pass membrane protein</topology>
    </subcellularLocation>
</comment>
<evidence type="ECO:0000313" key="8">
    <source>
        <dbReference type="Proteomes" id="UP000006352"/>
    </source>
</evidence>
<dbReference type="PANTHER" id="PTHR12714">
    <property type="entry name" value="PROTEIN-S ISOPRENYLCYSTEINE O-METHYLTRANSFERASE"/>
    <property type="match status" value="1"/>
</dbReference>
<feature type="signal peptide" evidence="6">
    <location>
        <begin position="1"/>
        <end position="18"/>
    </location>
</feature>
<dbReference type="GO" id="GO:0004671">
    <property type="term" value="F:protein C-terminal S-isoprenylcysteine carboxyl O-methyltransferase activity"/>
    <property type="evidence" value="ECO:0007669"/>
    <property type="project" value="UniProtKB-EC"/>
</dbReference>
<organism evidence="7 8">
    <name type="scientific">Fibroporia radiculosa</name>
    <dbReference type="NCBI Taxonomy" id="599839"/>
    <lineage>
        <taxon>Eukaryota</taxon>
        <taxon>Fungi</taxon>
        <taxon>Dikarya</taxon>
        <taxon>Basidiomycota</taxon>
        <taxon>Agaricomycotina</taxon>
        <taxon>Agaricomycetes</taxon>
        <taxon>Polyporales</taxon>
        <taxon>Fibroporiaceae</taxon>
        <taxon>Fibroporia</taxon>
    </lineage>
</organism>
<keyword evidence="5" id="KW-0489">Methyltransferase</keyword>
<dbReference type="EMBL" id="HE797066">
    <property type="protein sequence ID" value="CCM02170.1"/>
    <property type="molecule type" value="Genomic_DNA"/>
</dbReference>
<keyword evidence="5" id="KW-0256">Endoplasmic reticulum</keyword>
<name>J4GP02_9APHY</name>
<keyword evidence="6" id="KW-0732">Signal</keyword>
<dbReference type="GeneID" id="24097081"/>
<dbReference type="HOGENOM" id="CLU_1826483_0_0_1"/>
<dbReference type="InterPro" id="IPR007269">
    <property type="entry name" value="ICMT_MeTrfase"/>
</dbReference>
<dbReference type="OrthoDB" id="2690409at2759"/>
<evidence type="ECO:0000256" key="1">
    <source>
        <dbReference type="ARBA" id="ARBA00004141"/>
    </source>
</evidence>
<keyword evidence="4 5" id="KW-0472">Membrane</keyword>
<keyword evidence="5" id="KW-0808">Transferase</keyword>
<dbReference type="RefSeq" id="XP_012181453.1">
    <property type="nucleotide sequence ID" value="XM_012326063.1"/>
</dbReference>
<evidence type="ECO:0000256" key="3">
    <source>
        <dbReference type="ARBA" id="ARBA00022989"/>
    </source>
</evidence>
<proteinExistence type="inferred from homology"/>
<comment type="similarity">
    <text evidence="5">Belongs to the class VI-like SAM-binding methyltransferase superfamily. Isoprenylcysteine carboxyl methyltransferase family.</text>
</comment>
<reference evidence="7 8" key="1">
    <citation type="journal article" date="2012" name="Appl. Environ. Microbiol.">
        <title>Short-read sequencing for genomic analysis of the brown rot fungus Fibroporia radiculosa.</title>
        <authorList>
            <person name="Tang J.D."/>
            <person name="Perkins A.D."/>
            <person name="Sonstegard T.S."/>
            <person name="Schroeder S.G."/>
            <person name="Burgess S.C."/>
            <person name="Diehl S.V."/>
        </authorList>
    </citation>
    <scope>NUCLEOTIDE SEQUENCE [LARGE SCALE GENOMIC DNA]</scope>
    <source>
        <strain evidence="7 8">TFFH 294</strain>
    </source>
</reference>
<evidence type="ECO:0000313" key="7">
    <source>
        <dbReference type="EMBL" id="CCM02170.1"/>
    </source>
</evidence>
<evidence type="ECO:0000256" key="6">
    <source>
        <dbReference type="SAM" id="SignalP"/>
    </source>
</evidence>
<feature type="chain" id="PRO_5003778192" description="Protein-S-isoprenylcysteine O-methyltransferase" evidence="6">
    <location>
        <begin position="19"/>
        <end position="173"/>
    </location>
</feature>
<keyword evidence="3 5" id="KW-1133">Transmembrane helix</keyword>
<dbReference type="PANTHER" id="PTHR12714:SF9">
    <property type="entry name" value="PROTEIN-S-ISOPRENYLCYSTEINE O-METHYLTRANSFERASE"/>
    <property type="match status" value="1"/>
</dbReference>
<evidence type="ECO:0000256" key="5">
    <source>
        <dbReference type="RuleBase" id="RU362022"/>
    </source>
</evidence>
<keyword evidence="8" id="KW-1185">Reference proteome</keyword>
<keyword evidence="5" id="KW-0949">S-adenosyl-L-methionine</keyword>
<evidence type="ECO:0000256" key="2">
    <source>
        <dbReference type="ARBA" id="ARBA00022692"/>
    </source>
</evidence>
<gene>
    <name evidence="7" type="ORF">FIBRA_04248</name>
</gene>
<dbReference type="InParanoid" id="J4GP02"/>
<sequence>MSLVKLPFLLLNVRSVYATLTPPTPQVPANERAKTTISERVFSTVCRACTLVLKSLLCTGSILEVVVILAAQWPSLQLSEVILSLLVNGPRSLVGRIALSRAFLVGCGLVNIGAFIRIRCYRALGRHFTYEIAIKDDHQLVTSGPYSYVRHPSYTSGLICWAGMVLACVGHGS</sequence>
<keyword evidence="2 5" id="KW-0812">Transmembrane</keyword>